<dbReference type="PROSITE" id="PS50104">
    <property type="entry name" value="TIR"/>
    <property type="match status" value="1"/>
</dbReference>
<dbReference type="Gene3D" id="3.80.10.10">
    <property type="entry name" value="Ribonuclease Inhibitor"/>
    <property type="match status" value="1"/>
</dbReference>
<evidence type="ECO:0000256" key="16">
    <source>
        <dbReference type="PIRSR" id="PIRSR037595-2"/>
    </source>
</evidence>
<evidence type="ECO:0000256" key="15">
    <source>
        <dbReference type="PIRNR" id="PIRNR037595"/>
    </source>
</evidence>
<dbReference type="GO" id="GO:0002224">
    <property type="term" value="P:toll-like receptor signaling pathway"/>
    <property type="evidence" value="ECO:0007669"/>
    <property type="project" value="UniProtKB-UniRule"/>
</dbReference>
<evidence type="ECO:0000256" key="5">
    <source>
        <dbReference type="ARBA" id="ARBA00022692"/>
    </source>
</evidence>
<keyword evidence="10 17" id="KW-0472">Membrane</keyword>
<keyword evidence="5 17" id="KW-0812">Transmembrane</keyword>
<sequence>MGQLTTLLLLLLLLLLALCWGRRSNPDGERPSCDRCDRRLACNCSHGGLTRVPSVTGRALTLDLSFNDISEVGGDDLTRHARLGSLSLHGNKLAVIHPSAFDPLWSLEELDLSDNQLTALNHRWFSELGALQELNLLHNPYSCLGSRPVFQRLVRLRRLGVGGPALEELKRRDLSGVTQLEELTVHANNLRRYETGTLADIWPLGRVTLSLHGPFVTNVSLASAVLGDVSYPETQLILEDLHLVRNQSAPTNTRRSSMMSLFRKMTFCNISVSDEALTDFLVAMDGVPLTSLFMEGITLTGEGRWERARRTDYRSFDEVFFRNVVVLNVFHFASFLNLSFLLKYPRKVSIINSQVFVMPCVTSRLLVSLQYLDLSDNLLTDMTLVETLCDGDGTLKGLRVLNLSGNALKSLSTMSRQVAKLSKLTHLDISRNGYSSMPQGCSWPSTLRYLNISRAKLTNITSCLPATLEVLDLSNNDLQGFLLTLPALRELHLSGNRLLRLPPGRLFPNLKTLKIQSNTLNMFDRSDLHSFSRLQDLQAGQNKFVCSCDFVYFLQSAVKGGEGVHLTDGEESYVCDSPFYLQGEPADRVQLSFVVCQRVLFVSVSCGVALFVGLLVCVLLWRLHAFWYLKMTWAWLRAKRGSRRQRRRRRDGPESEALLSYDAFVSYSERDASWVENFLVAELEEPRENDEGSVNHRAPRPLTLCLHKRDFLPGHWIVDNIMCAMERSRHTVFILSENFVQSDWCRYELDFSHFQLFDGSAGGDAAILVLLEPLSKDDIPKRFCKLRKLMSSNTYLEWPQEEERRGEFWRKLRHALRGEEEEDD</sequence>
<keyword evidence="9 17" id="KW-1133">Transmembrane helix</keyword>
<keyword evidence="3 15" id="KW-0399">Innate immunity</keyword>
<evidence type="ECO:0000256" key="12">
    <source>
        <dbReference type="ARBA" id="ARBA00023170"/>
    </source>
</evidence>
<dbReference type="FunFam" id="3.40.50.10140:FF:000001">
    <property type="entry name" value="Toll-like receptor 2"/>
    <property type="match status" value="1"/>
</dbReference>
<dbReference type="PANTHER" id="PTHR24365">
    <property type="entry name" value="TOLL-LIKE RECEPTOR"/>
    <property type="match status" value="1"/>
</dbReference>
<dbReference type="SMART" id="SM00255">
    <property type="entry name" value="TIR"/>
    <property type="match status" value="1"/>
</dbReference>
<feature type="disulfide bond" evidence="16">
    <location>
        <begin position="360"/>
        <end position="389"/>
    </location>
</feature>
<dbReference type="SUPFAM" id="SSF52058">
    <property type="entry name" value="L domain-like"/>
    <property type="match status" value="2"/>
</dbReference>
<evidence type="ECO:0000256" key="7">
    <source>
        <dbReference type="ARBA" id="ARBA00022737"/>
    </source>
</evidence>
<evidence type="ECO:0000256" key="11">
    <source>
        <dbReference type="ARBA" id="ARBA00023157"/>
    </source>
</evidence>
<keyword evidence="14 15" id="KW-0395">Inflammatory response</keyword>
<dbReference type="PRINTS" id="PR00019">
    <property type="entry name" value="LEURICHRPT"/>
</dbReference>
<dbReference type="InterPro" id="IPR032675">
    <property type="entry name" value="LRR_dom_sf"/>
</dbReference>
<organism evidence="20 21">
    <name type="scientific">Cyclopterus lumpus</name>
    <name type="common">Lumpsucker</name>
    <dbReference type="NCBI Taxonomy" id="8103"/>
    <lineage>
        <taxon>Eukaryota</taxon>
        <taxon>Metazoa</taxon>
        <taxon>Chordata</taxon>
        <taxon>Craniata</taxon>
        <taxon>Vertebrata</taxon>
        <taxon>Euteleostomi</taxon>
        <taxon>Actinopterygii</taxon>
        <taxon>Neopterygii</taxon>
        <taxon>Teleostei</taxon>
        <taxon>Neoteleostei</taxon>
        <taxon>Acanthomorphata</taxon>
        <taxon>Eupercaria</taxon>
        <taxon>Perciformes</taxon>
        <taxon>Cottioidei</taxon>
        <taxon>Cottales</taxon>
        <taxon>Cyclopteridae</taxon>
        <taxon>Cyclopterus</taxon>
    </lineage>
</organism>
<dbReference type="SMART" id="SM00369">
    <property type="entry name" value="LRR_TYP"/>
    <property type="match status" value="8"/>
</dbReference>
<evidence type="ECO:0000256" key="14">
    <source>
        <dbReference type="ARBA" id="ARBA00023198"/>
    </source>
</evidence>
<reference evidence="20" key="1">
    <citation type="submission" date="2025-08" db="UniProtKB">
        <authorList>
            <consortium name="Ensembl"/>
        </authorList>
    </citation>
    <scope>IDENTIFICATION</scope>
</reference>
<evidence type="ECO:0000256" key="18">
    <source>
        <dbReference type="SAM" id="SignalP"/>
    </source>
</evidence>
<dbReference type="InterPro" id="IPR017241">
    <property type="entry name" value="Toll-like_receptor"/>
</dbReference>
<keyword evidence="21" id="KW-1185">Reference proteome</keyword>
<evidence type="ECO:0000256" key="4">
    <source>
        <dbReference type="ARBA" id="ARBA00022614"/>
    </source>
</evidence>
<proteinExistence type="inferred from homology"/>
<keyword evidence="4" id="KW-0433">Leucine-rich repeat</keyword>
<evidence type="ECO:0000256" key="1">
    <source>
        <dbReference type="ARBA" id="ARBA00004479"/>
    </source>
</evidence>
<evidence type="ECO:0000256" key="2">
    <source>
        <dbReference type="ARBA" id="ARBA00009634"/>
    </source>
</evidence>
<evidence type="ECO:0000256" key="10">
    <source>
        <dbReference type="ARBA" id="ARBA00023136"/>
    </source>
</evidence>
<name>A0A8C2ZXS7_CYCLU</name>
<evidence type="ECO:0000256" key="9">
    <source>
        <dbReference type="ARBA" id="ARBA00022989"/>
    </source>
</evidence>
<dbReference type="GO" id="GO:0042497">
    <property type="term" value="F:triacyl lipopeptide binding"/>
    <property type="evidence" value="ECO:0007669"/>
    <property type="project" value="TreeGrafter"/>
</dbReference>
<dbReference type="PROSITE" id="PS51450">
    <property type="entry name" value="LRR"/>
    <property type="match status" value="2"/>
</dbReference>
<dbReference type="PRINTS" id="PR01537">
    <property type="entry name" value="INTRLKN1R1F"/>
</dbReference>
<dbReference type="GO" id="GO:0005886">
    <property type="term" value="C:plasma membrane"/>
    <property type="evidence" value="ECO:0007669"/>
    <property type="project" value="TreeGrafter"/>
</dbReference>
<feature type="transmembrane region" description="Helical" evidence="17">
    <location>
        <begin position="599"/>
        <end position="621"/>
    </location>
</feature>
<dbReference type="Gene3D" id="3.40.50.10140">
    <property type="entry name" value="Toll/interleukin-1 receptor homology (TIR) domain"/>
    <property type="match status" value="1"/>
</dbReference>
<comment type="subcellular location">
    <subcellularLocation>
        <location evidence="1">Membrane</location>
        <topology evidence="1">Single-pass type I membrane protein</topology>
    </subcellularLocation>
</comment>
<dbReference type="InterPro" id="IPR035897">
    <property type="entry name" value="Toll_tir_struct_dom_sf"/>
</dbReference>
<reference evidence="20" key="2">
    <citation type="submission" date="2025-09" db="UniProtKB">
        <authorList>
            <consortium name="Ensembl"/>
        </authorList>
    </citation>
    <scope>IDENTIFICATION</scope>
</reference>
<comment type="function">
    <text evidence="15">Cooperates with LY96 to mediate the innate immune response to bacterial lipoproteins and other microbial cell wall components. Cooperates with TLR1 or TLR6 to mediate the innate immune response to bacterial lipoproteins or lipopeptides. Acts via MYD88 and TRAF6, leading to NF-kappa-B activation, cytokine secretion and the inflammatory response.</text>
</comment>
<dbReference type="SUPFAM" id="SSF52200">
    <property type="entry name" value="Toll/Interleukin receptor TIR domain"/>
    <property type="match status" value="1"/>
</dbReference>
<evidence type="ECO:0000256" key="8">
    <source>
        <dbReference type="ARBA" id="ARBA00022859"/>
    </source>
</evidence>
<feature type="disulfide bond" evidence="16">
    <location>
        <begin position="36"/>
        <end position="42"/>
    </location>
</feature>
<dbReference type="Ensembl" id="ENSCLMT00005035555.1">
    <property type="protein sequence ID" value="ENSCLMP00005034159.1"/>
    <property type="gene ID" value="ENSCLMG00005016357.1"/>
</dbReference>
<dbReference type="Pfam" id="PF01582">
    <property type="entry name" value="TIR"/>
    <property type="match status" value="1"/>
</dbReference>
<comment type="similarity">
    <text evidence="2 15">Belongs to the Toll-like receptor family.</text>
</comment>
<dbReference type="Proteomes" id="UP000694565">
    <property type="component" value="Unplaced"/>
</dbReference>
<keyword evidence="6 18" id="KW-0732">Signal</keyword>
<feature type="domain" description="TIR" evidence="19">
    <location>
        <begin position="659"/>
        <end position="816"/>
    </location>
</feature>
<dbReference type="InterPro" id="IPR003591">
    <property type="entry name" value="Leu-rich_rpt_typical-subtyp"/>
</dbReference>
<evidence type="ECO:0000256" key="3">
    <source>
        <dbReference type="ARBA" id="ARBA00022588"/>
    </source>
</evidence>
<evidence type="ECO:0000313" key="21">
    <source>
        <dbReference type="Proteomes" id="UP000694565"/>
    </source>
</evidence>
<dbReference type="PANTHER" id="PTHR24365:SF17">
    <property type="entry name" value="TOLL-LIKE RECEPTOR 2"/>
    <property type="match status" value="1"/>
</dbReference>
<evidence type="ECO:0000259" key="19">
    <source>
        <dbReference type="PROSITE" id="PS50104"/>
    </source>
</evidence>
<dbReference type="InterPro" id="IPR000157">
    <property type="entry name" value="TIR_dom"/>
</dbReference>
<feature type="signal peptide" evidence="18">
    <location>
        <begin position="1"/>
        <end position="21"/>
    </location>
</feature>
<dbReference type="PIRSF" id="PIRSF037595">
    <property type="entry name" value="Toll-like_receptor"/>
    <property type="match status" value="1"/>
</dbReference>
<dbReference type="GO" id="GO:0045087">
    <property type="term" value="P:innate immune response"/>
    <property type="evidence" value="ECO:0007669"/>
    <property type="project" value="UniProtKB-UniRule"/>
</dbReference>
<dbReference type="GO" id="GO:0006954">
    <property type="term" value="P:inflammatory response"/>
    <property type="evidence" value="ECO:0007669"/>
    <property type="project" value="UniProtKB-UniRule"/>
</dbReference>
<evidence type="ECO:0000256" key="13">
    <source>
        <dbReference type="ARBA" id="ARBA00023180"/>
    </source>
</evidence>
<keyword evidence="7" id="KW-0677">Repeat</keyword>
<dbReference type="AlphaFoldDB" id="A0A8C2ZXS7"/>
<dbReference type="InterPro" id="IPR001611">
    <property type="entry name" value="Leu-rich_rpt"/>
</dbReference>
<accession>A0A8C2ZXS7</accession>
<evidence type="ECO:0000256" key="6">
    <source>
        <dbReference type="ARBA" id="ARBA00022729"/>
    </source>
</evidence>
<protein>
    <recommendedName>
        <fullName evidence="15">Toll-like receptor 2</fullName>
    </recommendedName>
</protein>
<dbReference type="GO" id="GO:0004888">
    <property type="term" value="F:transmembrane signaling receptor activity"/>
    <property type="evidence" value="ECO:0007669"/>
    <property type="project" value="InterPro"/>
</dbReference>
<keyword evidence="13" id="KW-0325">Glycoprotein</keyword>
<dbReference type="GeneTree" id="ENSGT00940000156323"/>
<dbReference type="GO" id="GO:0043235">
    <property type="term" value="C:receptor complex"/>
    <property type="evidence" value="ECO:0007669"/>
    <property type="project" value="TreeGrafter"/>
</dbReference>
<evidence type="ECO:0000256" key="17">
    <source>
        <dbReference type="SAM" id="Phobius"/>
    </source>
</evidence>
<feature type="disulfide bond" evidence="16">
    <location>
        <begin position="441"/>
        <end position="463"/>
    </location>
</feature>
<keyword evidence="8 15" id="KW-0391">Immunity</keyword>
<dbReference type="Pfam" id="PF13855">
    <property type="entry name" value="LRR_8"/>
    <property type="match status" value="2"/>
</dbReference>
<keyword evidence="12 15" id="KW-0675">Receptor</keyword>
<evidence type="ECO:0000313" key="20">
    <source>
        <dbReference type="Ensembl" id="ENSCLMP00005034159.1"/>
    </source>
</evidence>
<keyword evidence="11 16" id="KW-1015">Disulfide bond</keyword>
<feature type="chain" id="PRO_5034918636" description="Toll-like receptor 2" evidence="18">
    <location>
        <begin position="22"/>
        <end position="824"/>
    </location>
</feature>